<gene>
    <name evidence="3" type="ORF">GCM10010468_20850</name>
</gene>
<dbReference type="PRINTS" id="PR00385">
    <property type="entry name" value="P450"/>
</dbReference>
<accession>A0ABP6Q5M0</accession>
<dbReference type="PANTHER" id="PTHR46696:SF1">
    <property type="entry name" value="CYTOCHROME P450 YJIB-RELATED"/>
    <property type="match status" value="1"/>
</dbReference>
<dbReference type="PRINTS" id="PR00359">
    <property type="entry name" value="BP450"/>
</dbReference>
<dbReference type="PANTHER" id="PTHR46696">
    <property type="entry name" value="P450, PUTATIVE (EUROFUNG)-RELATED"/>
    <property type="match status" value="1"/>
</dbReference>
<evidence type="ECO:0000256" key="1">
    <source>
        <dbReference type="ARBA" id="ARBA00010617"/>
    </source>
</evidence>
<keyword evidence="2" id="KW-0349">Heme</keyword>
<dbReference type="RefSeq" id="WP_344825399.1">
    <property type="nucleotide sequence ID" value="NZ_BAAAUV010000004.1"/>
</dbReference>
<dbReference type="PROSITE" id="PS00086">
    <property type="entry name" value="CYTOCHROME_P450"/>
    <property type="match status" value="1"/>
</dbReference>
<evidence type="ECO:0000313" key="3">
    <source>
        <dbReference type="EMBL" id="GAA3205730.1"/>
    </source>
</evidence>
<dbReference type="Proteomes" id="UP001501237">
    <property type="component" value="Unassembled WGS sequence"/>
</dbReference>
<dbReference type="Pfam" id="PF00067">
    <property type="entry name" value="p450"/>
    <property type="match status" value="1"/>
</dbReference>
<name>A0ABP6Q5M0_9ACTN</name>
<proteinExistence type="inferred from homology"/>
<dbReference type="Gene3D" id="1.10.630.10">
    <property type="entry name" value="Cytochrome P450"/>
    <property type="match status" value="1"/>
</dbReference>
<protein>
    <submittedName>
        <fullName evidence="3">Cytochrome P450</fullName>
    </submittedName>
</protein>
<keyword evidence="2" id="KW-0560">Oxidoreductase</keyword>
<dbReference type="InterPro" id="IPR002397">
    <property type="entry name" value="Cyt_P450_B"/>
</dbReference>
<dbReference type="SUPFAM" id="SSF48264">
    <property type="entry name" value="Cytochrome P450"/>
    <property type="match status" value="1"/>
</dbReference>
<dbReference type="InterPro" id="IPR017972">
    <property type="entry name" value="Cyt_P450_CS"/>
</dbReference>
<dbReference type="InterPro" id="IPR036396">
    <property type="entry name" value="Cyt_P450_sf"/>
</dbReference>
<keyword evidence="2" id="KW-0503">Monooxygenase</keyword>
<evidence type="ECO:0000313" key="4">
    <source>
        <dbReference type="Proteomes" id="UP001501237"/>
    </source>
</evidence>
<comment type="similarity">
    <text evidence="1 2">Belongs to the cytochrome P450 family.</text>
</comment>
<reference evidence="4" key="1">
    <citation type="journal article" date="2019" name="Int. J. Syst. Evol. Microbiol.">
        <title>The Global Catalogue of Microorganisms (GCM) 10K type strain sequencing project: providing services to taxonomists for standard genome sequencing and annotation.</title>
        <authorList>
            <consortium name="The Broad Institute Genomics Platform"/>
            <consortium name="The Broad Institute Genome Sequencing Center for Infectious Disease"/>
            <person name="Wu L."/>
            <person name="Ma J."/>
        </authorList>
    </citation>
    <scope>NUCLEOTIDE SEQUENCE [LARGE SCALE GENOMIC DNA]</scope>
    <source>
        <strain evidence="4">JCM 9377</strain>
    </source>
</reference>
<keyword evidence="2" id="KW-0408">Iron</keyword>
<comment type="caution">
    <text evidence="3">The sequence shown here is derived from an EMBL/GenBank/DDBJ whole genome shotgun (WGS) entry which is preliminary data.</text>
</comment>
<evidence type="ECO:0000256" key="2">
    <source>
        <dbReference type="RuleBase" id="RU000461"/>
    </source>
</evidence>
<organism evidence="3 4">
    <name type="scientific">Actinocorallia longicatena</name>
    <dbReference type="NCBI Taxonomy" id="111803"/>
    <lineage>
        <taxon>Bacteria</taxon>
        <taxon>Bacillati</taxon>
        <taxon>Actinomycetota</taxon>
        <taxon>Actinomycetes</taxon>
        <taxon>Streptosporangiales</taxon>
        <taxon>Thermomonosporaceae</taxon>
        <taxon>Actinocorallia</taxon>
    </lineage>
</organism>
<dbReference type="EMBL" id="BAAAUV010000004">
    <property type="protein sequence ID" value="GAA3205730.1"/>
    <property type="molecule type" value="Genomic_DNA"/>
</dbReference>
<dbReference type="InterPro" id="IPR001128">
    <property type="entry name" value="Cyt_P450"/>
</dbReference>
<keyword evidence="2" id="KW-0479">Metal-binding</keyword>
<keyword evidence="4" id="KW-1185">Reference proteome</keyword>
<sequence length="389" mass="42250">MQAPVVYPSKREGPLEPPAEFAVLRQGPPVWMVVPGRKPCWLVTRFEDARALLGDRRISSDDTRADYPQMAAVPPGLLSFLRMDDPRHGTIRRLLTPEFTVRRISALRTAIEDAADGLLDELAAGPRPVDLIAHYALPLPSLVICRLLGVPFEDHEFFQSRSAAIMSYDDPPEVGGRAMLELGDYLGRLIDAKTREPSDDMLGRVIAKAGADVSREDLVGIARLLIVAGHETTANMLGVSVLALLQHPDQLAALRADPTIIQNAVEELLRHQTIVQAAVARTATEDIDVGGVTIAAGDGVIVAVQSANRDETVAEDPDRLDLTRPPTRHLAFGHGAHQCLGQALARLELDIGLTRLFSRLPSLALAASHLPQARETAAVYGLHDLQVTW</sequence>
<dbReference type="CDD" id="cd11030">
    <property type="entry name" value="CYP105-like"/>
    <property type="match status" value="1"/>
</dbReference>